<evidence type="ECO:0000313" key="3">
    <source>
        <dbReference type="Proteomes" id="UP000886852"/>
    </source>
</evidence>
<organism evidence="2 3">
    <name type="scientific">Candidatus Fimimonas merdipullorum</name>
    <dbReference type="NCBI Taxonomy" id="2840822"/>
    <lineage>
        <taxon>Bacteria</taxon>
        <taxon>Pseudomonadati</taxon>
        <taxon>Myxococcota</taxon>
        <taxon>Myxococcia</taxon>
        <taxon>Myxococcales</taxon>
        <taxon>Cystobacterineae</taxon>
        <taxon>Myxococcaceae</taxon>
        <taxon>Myxococcaceae incertae sedis</taxon>
        <taxon>Candidatus Fimimonas</taxon>
    </lineage>
</organism>
<dbReference type="Proteomes" id="UP000886852">
    <property type="component" value="Unassembled WGS sequence"/>
</dbReference>
<accession>A0A9D1MW68</accession>
<reference evidence="2" key="2">
    <citation type="journal article" date="2021" name="PeerJ">
        <title>Extensive microbial diversity within the chicken gut microbiome revealed by metagenomics and culture.</title>
        <authorList>
            <person name="Gilroy R."/>
            <person name="Ravi A."/>
            <person name="Getino M."/>
            <person name="Pursley I."/>
            <person name="Horton D.L."/>
            <person name="Alikhan N.F."/>
            <person name="Baker D."/>
            <person name="Gharbi K."/>
            <person name="Hall N."/>
            <person name="Watson M."/>
            <person name="Adriaenssens E.M."/>
            <person name="Foster-Nyarko E."/>
            <person name="Jarju S."/>
            <person name="Secka A."/>
            <person name="Antonio M."/>
            <person name="Oren A."/>
            <person name="Chaudhuri R.R."/>
            <person name="La Ragione R."/>
            <person name="Hildebrand F."/>
            <person name="Pallen M.J."/>
        </authorList>
    </citation>
    <scope>NUCLEOTIDE SEQUENCE</scope>
    <source>
        <strain evidence="2">ChiHjej12B11-7776</strain>
    </source>
</reference>
<gene>
    <name evidence="2" type="ORF">IAC72_01250</name>
</gene>
<evidence type="ECO:0000256" key="1">
    <source>
        <dbReference type="SAM" id="Phobius"/>
    </source>
</evidence>
<dbReference type="EMBL" id="DVOC01000024">
    <property type="protein sequence ID" value="HIU90629.1"/>
    <property type="molecule type" value="Genomic_DNA"/>
</dbReference>
<keyword evidence="1" id="KW-0472">Membrane</keyword>
<sequence>MRMNADKREYNNTDVYSDLSTSYSATYAVPDTQEFTLDSISKKLGAIAPAEDNAAVQANADIMPSSQTQQMSYQRHYQSNTATAKKVSTKAKVACVSYVAVVLLLVLGITLTAVAVSGVFGETLQISANYAEVADKVAALDEQLAQEDYGALAERAEELGYIDASESNTQMYTEVETRPAQNFNIETNWFDSLCDWLSGAFGG</sequence>
<feature type="transmembrane region" description="Helical" evidence="1">
    <location>
        <begin position="95"/>
        <end position="120"/>
    </location>
</feature>
<evidence type="ECO:0000313" key="2">
    <source>
        <dbReference type="EMBL" id="HIU90629.1"/>
    </source>
</evidence>
<keyword evidence="1" id="KW-0812">Transmembrane</keyword>
<name>A0A9D1MW68_9BACT</name>
<comment type="caution">
    <text evidence="2">The sequence shown here is derived from an EMBL/GenBank/DDBJ whole genome shotgun (WGS) entry which is preliminary data.</text>
</comment>
<proteinExistence type="predicted"/>
<protein>
    <submittedName>
        <fullName evidence="2">Uncharacterized protein</fullName>
    </submittedName>
</protein>
<dbReference type="AlphaFoldDB" id="A0A9D1MW68"/>
<keyword evidence="1" id="KW-1133">Transmembrane helix</keyword>
<reference evidence="2" key="1">
    <citation type="submission" date="2020-10" db="EMBL/GenBank/DDBJ databases">
        <authorList>
            <person name="Gilroy R."/>
        </authorList>
    </citation>
    <scope>NUCLEOTIDE SEQUENCE</scope>
    <source>
        <strain evidence="2">ChiHjej12B11-7776</strain>
    </source>
</reference>